<reference evidence="1" key="1">
    <citation type="submission" date="2023-10" db="EMBL/GenBank/DDBJ databases">
        <authorList>
            <person name="Hackl T."/>
        </authorList>
    </citation>
    <scope>NUCLEOTIDE SEQUENCE</scope>
</reference>
<dbReference type="AlphaFoldDB" id="A0AAI8VMU6"/>
<comment type="caution">
    <text evidence="1">The sequence shown here is derived from an EMBL/GenBank/DDBJ whole genome shotgun (WGS) entry which is preliminary data.</text>
</comment>
<accession>A0AAI8VMU6</accession>
<evidence type="ECO:0000313" key="1">
    <source>
        <dbReference type="EMBL" id="CAJ2507839.1"/>
    </source>
</evidence>
<gene>
    <name evidence="1" type="ORF">KHLLAP_LOCUS8307</name>
</gene>
<sequence>MPTVKEGDIKDKKLIEMDRPEPHTVYKAEVEGFGKVFYKEAFAGNGPEDQYELLGNEVESYRMTVGKSVGPEFLAIIVDDKKKPVGFLAKLIKGASEPGRGDLDKCVEKLEAFHEAGLLYGNDLKRDQFVKDKDGDIWLIDYEYAQASNDKAQMKREVAKLRKVF</sequence>
<protein>
    <submittedName>
        <fullName evidence="1">Uu.00g090250.m01.CDS01</fullName>
    </submittedName>
</protein>
<proteinExistence type="predicted"/>
<dbReference type="Proteomes" id="UP001295740">
    <property type="component" value="Unassembled WGS sequence"/>
</dbReference>
<organism evidence="1 2">
    <name type="scientific">Anthostomella pinea</name>
    <dbReference type="NCBI Taxonomy" id="933095"/>
    <lineage>
        <taxon>Eukaryota</taxon>
        <taxon>Fungi</taxon>
        <taxon>Dikarya</taxon>
        <taxon>Ascomycota</taxon>
        <taxon>Pezizomycotina</taxon>
        <taxon>Sordariomycetes</taxon>
        <taxon>Xylariomycetidae</taxon>
        <taxon>Xylariales</taxon>
        <taxon>Xylariaceae</taxon>
        <taxon>Anthostomella</taxon>
    </lineage>
</organism>
<name>A0AAI8VMU6_9PEZI</name>
<evidence type="ECO:0000313" key="2">
    <source>
        <dbReference type="Proteomes" id="UP001295740"/>
    </source>
</evidence>
<keyword evidence="2" id="KW-1185">Reference proteome</keyword>
<dbReference type="EMBL" id="CAUWAG010000010">
    <property type="protein sequence ID" value="CAJ2507839.1"/>
    <property type="molecule type" value="Genomic_DNA"/>
</dbReference>